<reference evidence="2" key="2">
    <citation type="submission" date="2016-07" db="EMBL/GenBank/DDBJ databases">
        <authorList>
            <person name="Kauffman K."/>
            <person name="Arevalo P."/>
            <person name="Polz M.F."/>
        </authorList>
    </citation>
    <scope>NUCLEOTIDE SEQUENCE</scope>
    <source>
        <strain evidence="2">10N.261.48.A1</strain>
    </source>
</reference>
<dbReference type="RefSeq" id="WP_102362224.1">
    <property type="nucleotide sequence ID" value="NZ_MCWT02000001.1"/>
</dbReference>
<comment type="caution">
    <text evidence="1">The sequence shown here is derived from an EMBL/GenBank/DDBJ whole genome shotgun (WGS) entry which is preliminary data.</text>
</comment>
<proteinExistence type="predicted"/>
<sequence length="216" mass="25438">MRRRLNSDLIFQELEPKLKVLIDNYESESIYAVVISEGIVYIHTEAGFNKTINEYIDWWDQANKPLDSWEVLEEYEENKLDTWSDLDGIIDTQIQEKVKVNDPELTGTHKVELLRLINAERASNKLEDTYRSEETRERVRKNIGDWSSRYAIALYGMSGYDEAAYDEHYELSDDDQKLSEYGVAMQALLELVMSSDLFKRVNLSSDFYHRTQEHNY</sequence>
<dbReference type="EMBL" id="MCYL01000011">
    <property type="protein sequence ID" value="PML57415.1"/>
    <property type="molecule type" value="Genomic_DNA"/>
</dbReference>
<reference evidence="1" key="4">
    <citation type="journal article" date="2018" name="Nature">
        <title>A major lineage of non-tailed dsDNA viruses as unrecognized killers of marine bacteria.</title>
        <authorList>
            <person name="Kauffman K.M."/>
            <person name="Hussain F.A."/>
            <person name="Yang J."/>
            <person name="Arevalo P."/>
            <person name="Brown J.M."/>
            <person name="Chang W.K."/>
            <person name="VanInsberghe D."/>
            <person name="Elsherbini J."/>
            <person name="Sharma R.S."/>
            <person name="Cutler M.B."/>
            <person name="Kelly L."/>
            <person name="Polz M.F."/>
        </authorList>
    </citation>
    <scope>NUCLEOTIDE SEQUENCE</scope>
    <source>
        <strain evidence="2">10N.261.48.A1</strain>
        <strain evidence="1">10N.261.51.B8</strain>
    </source>
</reference>
<organism evidence="1 4">
    <name type="scientific">Vibrio lentus</name>
    <dbReference type="NCBI Taxonomy" id="136468"/>
    <lineage>
        <taxon>Bacteria</taxon>
        <taxon>Pseudomonadati</taxon>
        <taxon>Pseudomonadota</taxon>
        <taxon>Gammaproteobacteria</taxon>
        <taxon>Vibrionales</taxon>
        <taxon>Vibrionaceae</taxon>
        <taxon>Vibrio</taxon>
    </lineage>
</organism>
<evidence type="ECO:0000313" key="3">
    <source>
        <dbReference type="Proteomes" id="UP000235554"/>
    </source>
</evidence>
<evidence type="ECO:0000313" key="4">
    <source>
        <dbReference type="Proteomes" id="UP000235746"/>
    </source>
</evidence>
<accession>A0A2N7IIH9</accession>
<dbReference type="Proteomes" id="UP000235554">
    <property type="component" value="Unassembled WGS sequence"/>
</dbReference>
<reference evidence="1" key="3">
    <citation type="submission" date="2016-07" db="EMBL/GenBank/DDBJ databases">
        <authorList>
            <person name="Wan K."/>
            <person name="Booth B."/>
            <person name="Spirohn K."/>
            <person name="Hao T."/>
            <person name="Hu Y."/>
            <person name="Calderwood M."/>
            <person name="Hill D."/>
            <person name="Mohr S."/>
            <person name="Vidal M."/>
            <person name="Celniker S."/>
            <person name="Perrimon N."/>
        </authorList>
    </citation>
    <scope>NUCLEOTIDE SEQUENCE</scope>
    <source>
        <strain evidence="1">10N.261.51.B8</strain>
    </source>
</reference>
<dbReference type="EMBL" id="MCZJ01000013">
    <property type="protein sequence ID" value="PMM58818.1"/>
    <property type="molecule type" value="Genomic_DNA"/>
</dbReference>
<evidence type="ECO:0000313" key="2">
    <source>
        <dbReference type="EMBL" id="PMM58818.1"/>
    </source>
</evidence>
<gene>
    <name evidence="2" type="ORF">BCT50_05135</name>
    <name evidence="1" type="ORF">BCT74_19330</name>
</gene>
<dbReference type="AlphaFoldDB" id="A0A2N7IIH9"/>
<name>A0A2N7IIH9_9VIBR</name>
<evidence type="ECO:0000313" key="1">
    <source>
        <dbReference type="EMBL" id="PML57415.1"/>
    </source>
</evidence>
<evidence type="ECO:0008006" key="5">
    <source>
        <dbReference type="Google" id="ProtNLM"/>
    </source>
</evidence>
<dbReference type="Proteomes" id="UP000235746">
    <property type="component" value="Unassembled WGS sequence"/>
</dbReference>
<protein>
    <recommendedName>
        <fullName evidence="5">DUF4303 domain-containing protein</fullName>
    </recommendedName>
</protein>
<reference evidence="3 4" key="1">
    <citation type="submission" date="2016-07" db="EMBL/GenBank/DDBJ databases">
        <title>Nontailed viruses are major unrecognized killers of bacteria in the ocean.</title>
        <authorList>
            <person name="Kauffman K."/>
            <person name="Hussain F."/>
            <person name="Yang J."/>
            <person name="Arevalo P."/>
            <person name="Brown J."/>
            <person name="Cutler M."/>
            <person name="Kelly L."/>
            <person name="Polz M.F."/>
        </authorList>
    </citation>
    <scope>NUCLEOTIDE SEQUENCE [LARGE SCALE GENOMIC DNA]</scope>
    <source>
        <strain evidence="3">10N.261.48.A1</strain>
        <strain evidence="4">10N.261.51.B8</strain>
    </source>
</reference>